<keyword evidence="4" id="KW-1185">Reference proteome</keyword>
<evidence type="ECO:0000313" key="4">
    <source>
        <dbReference type="Proteomes" id="UP000237271"/>
    </source>
</evidence>
<evidence type="ECO:0000259" key="2">
    <source>
        <dbReference type="Pfam" id="PF24626"/>
    </source>
</evidence>
<evidence type="ECO:0000313" key="3">
    <source>
        <dbReference type="EMBL" id="POM80344.1"/>
    </source>
</evidence>
<dbReference type="AlphaFoldDB" id="A0A2P4YRC7"/>
<dbReference type="OrthoDB" id="121099at2759"/>
<feature type="region of interest" description="Disordered" evidence="1">
    <location>
        <begin position="1"/>
        <end position="34"/>
    </location>
</feature>
<proteinExistence type="predicted"/>
<comment type="caution">
    <text evidence="3">The sequence shown here is derived from an EMBL/GenBank/DDBJ whole genome shotgun (WGS) entry which is preliminary data.</text>
</comment>
<name>A0A2P4YRC7_9STRA</name>
<reference evidence="3 4" key="1">
    <citation type="journal article" date="2017" name="Genome Biol. Evol.">
        <title>Phytophthora megakarya and P. palmivora, closely related causal agents of cacao black pod rot, underwent increases in genome sizes and gene numbers by different mechanisms.</title>
        <authorList>
            <person name="Ali S.S."/>
            <person name="Shao J."/>
            <person name="Lary D.J."/>
            <person name="Kronmiller B."/>
            <person name="Shen D."/>
            <person name="Strem M.D."/>
            <person name="Amoako-Attah I."/>
            <person name="Akrofi A.Y."/>
            <person name="Begoude B.A."/>
            <person name="Ten Hoopen G.M."/>
            <person name="Coulibaly K."/>
            <person name="Kebe B.I."/>
            <person name="Melnick R.L."/>
            <person name="Guiltinan M.J."/>
            <person name="Tyler B.M."/>
            <person name="Meinhardt L.W."/>
            <person name="Bailey B.A."/>
        </authorList>
    </citation>
    <scope>NUCLEOTIDE SEQUENCE [LARGE SCALE GENOMIC DNA]</scope>
    <source>
        <strain evidence="4">sbr112.9</strain>
    </source>
</reference>
<dbReference type="Pfam" id="PF24626">
    <property type="entry name" value="SH3_Tf2-1"/>
    <property type="match status" value="1"/>
</dbReference>
<feature type="domain" description="Tf2-1-like SH3-like" evidence="2">
    <location>
        <begin position="78"/>
        <end position="135"/>
    </location>
</feature>
<accession>A0A2P4YRC7</accession>
<dbReference type="InterPro" id="IPR056924">
    <property type="entry name" value="SH3_Tf2-1"/>
</dbReference>
<sequence>MSVQGTDKGKNRAQAESVATTSDISTLKRHKSNGDFSSRVMDFVQERQAVDAIAASVGRQKLNADSVGRGNANEFEKGSLVLLATQNLLTHATSAFGTSKLAPRFIGPHTVLERHGNAYTLDLPSNMRFHPAFFVGYS</sequence>
<dbReference type="EMBL" id="NCKW01000524">
    <property type="protein sequence ID" value="POM80344.1"/>
    <property type="molecule type" value="Genomic_DNA"/>
</dbReference>
<evidence type="ECO:0000256" key="1">
    <source>
        <dbReference type="SAM" id="MobiDB-lite"/>
    </source>
</evidence>
<organism evidence="3 4">
    <name type="scientific">Phytophthora palmivora</name>
    <dbReference type="NCBI Taxonomy" id="4796"/>
    <lineage>
        <taxon>Eukaryota</taxon>
        <taxon>Sar</taxon>
        <taxon>Stramenopiles</taxon>
        <taxon>Oomycota</taxon>
        <taxon>Peronosporomycetes</taxon>
        <taxon>Peronosporales</taxon>
        <taxon>Peronosporaceae</taxon>
        <taxon>Phytophthora</taxon>
    </lineage>
</organism>
<dbReference type="Proteomes" id="UP000237271">
    <property type="component" value="Unassembled WGS sequence"/>
</dbReference>
<gene>
    <name evidence="3" type="ORF">PHPALM_1831</name>
</gene>
<protein>
    <submittedName>
        <fullName evidence="3">Pol protein</fullName>
    </submittedName>
</protein>